<protein>
    <recommendedName>
        <fullName evidence="2">Water stress and hypersensitive response domain-containing protein</fullName>
    </recommendedName>
</protein>
<dbReference type="PANTHER" id="PTHR31459">
    <property type="match status" value="1"/>
</dbReference>
<dbReference type="InterPro" id="IPR013990">
    <property type="entry name" value="WHy-dom"/>
</dbReference>
<evidence type="ECO:0000256" key="1">
    <source>
        <dbReference type="ARBA" id="ARBA00005960"/>
    </source>
</evidence>
<dbReference type="InterPro" id="IPR045043">
    <property type="entry name" value="Lea14-like"/>
</dbReference>
<dbReference type="STRING" id="3750.A0A498JES3"/>
<feature type="domain" description="Water stress and hypersensitive response" evidence="2">
    <location>
        <begin position="157"/>
        <end position="274"/>
    </location>
</feature>
<evidence type="ECO:0000313" key="3">
    <source>
        <dbReference type="EMBL" id="RXH93616.1"/>
    </source>
</evidence>
<name>A0A498JES3_MALDO</name>
<reference evidence="3 4" key="1">
    <citation type="submission" date="2018-10" db="EMBL/GenBank/DDBJ databases">
        <title>A high-quality apple genome assembly.</title>
        <authorList>
            <person name="Hu J."/>
        </authorList>
    </citation>
    <scope>NUCLEOTIDE SEQUENCE [LARGE SCALE GENOMIC DNA]</scope>
    <source>
        <strain evidence="4">cv. HFTH1</strain>
        <tissue evidence="3">Young leaf</tissue>
    </source>
</reference>
<comment type="similarity">
    <text evidence="1">Belongs to the LEA type 2 family.</text>
</comment>
<dbReference type="Gene3D" id="2.60.40.1820">
    <property type="match status" value="1"/>
</dbReference>
<feature type="non-terminal residue" evidence="3">
    <location>
        <position position="1"/>
    </location>
</feature>
<comment type="caution">
    <text evidence="3">The sequence shown here is derived from an EMBL/GenBank/DDBJ whole genome shotgun (WGS) entry which is preliminary data.</text>
</comment>
<dbReference type="SMART" id="SM00769">
    <property type="entry name" value="WHy"/>
    <property type="match status" value="1"/>
</dbReference>
<sequence>VLNTIYKSDGCGVHRRSGKFIDGRRNLNQTPVRWERLGEIGQHHPRVPHRRQPRSRFTTFACRNSFTPIWYFNSNPETQNFGILDLPNGMDEKGGALQEDNFLKLGEPAATGEGQQKWVARNGSNKYVEDPQRQHVEIPNAKNFVAEKIGNMAKPEAEVTDVDFKKVSLSSVEYLAKVSVTNPYSHSIPICDIKYTLKSVNREIASGTIPDPGSIRASDVTVLEVLLKVPHSILLTLVKDLGADWDFDYELDIGLIIDLPVIGNFTIPLNKKGEFKLPSLF</sequence>
<accession>A0A498JES3</accession>
<dbReference type="Proteomes" id="UP000290289">
    <property type="component" value="Chromosome 7"/>
</dbReference>
<dbReference type="InterPro" id="IPR004864">
    <property type="entry name" value="LEA_2"/>
</dbReference>
<dbReference type="AlphaFoldDB" id="A0A498JES3"/>
<dbReference type="FunFam" id="2.60.40.1820:FF:000001">
    <property type="entry name" value="Desiccation protectant protein Lea14-like"/>
    <property type="match status" value="1"/>
</dbReference>
<evidence type="ECO:0000313" key="4">
    <source>
        <dbReference type="Proteomes" id="UP000290289"/>
    </source>
</evidence>
<dbReference type="SUPFAM" id="SSF117070">
    <property type="entry name" value="LEA14-like"/>
    <property type="match status" value="1"/>
</dbReference>
<organism evidence="3 4">
    <name type="scientific">Malus domestica</name>
    <name type="common">Apple</name>
    <name type="synonym">Pyrus malus</name>
    <dbReference type="NCBI Taxonomy" id="3750"/>
    <lineage>
        <taxon>Eukaryota</taxon>
        <taxon>Viridiplantae</taxon>
        <taxon>Streptophyta</taxon>
        <taxon>Embryophyta</taxon>
        <taxon>Tracheophyta</taxon>
        <taxon>Spermatophyta</taxon>
        <taxon>Magnoliopsida</taxon>
        <taxon>eudicotyledons</taxon>
        <taxon>Gunneridae</taxon>
        <taxon>Pentapetalae</taxon>
        <taxon>rosids</taxon>
        <taxon>fabids</taxon>
        <taxon>Rosales</taxon>
        <taxon>Rosaceae</taxon>
        <taxon>Amygdaloideae</taxon>
        <taxon>Maleae</taxon>
        <taxon>Malus</taxon>
    </lineage>
</organism>
<dbReference type="EMBL" id="RDQH01000333">
    <property type="protein sequence ID" value="RXH93616.1"/>
    <property type="molecule type" value="Genomic_DNA"/>
</dbReference>
<gene>
    <name evidence="3" type="ORF">DVH24_014192</name>
</gene>
<dbReference type="PANTHER" id="PTHR31459:SF19">
    <property type="entry name" value="DESICCATION-RELATED PROTEIN LEA14-RELATED"/>
    <property type="match status" value="1"/>
</dbReference>
<evidence type="ECO:0000259" key="2">
    <source>
        <dbReference type="SMART" id="SM00769"/>
    </source>
</evidence>
<proteinExistence type="inferred from homology"/>
<dbReference type="GO" id="GO:0009269">
    <property type="term" value="P:response to desiccation"/>
    <property type="evidence" value="ECO:0007669"/>
    <property type="project" value="InterPro"/>
</dbReference>
<dbReference type="GO" id="GO:0005829">
    <property type="term" value="C:cytosol"/>
    <property type="evidence" value="ECO:0007669"/>
    <property type="project" value="TreeGrafter"/>
</dbReference>
<keyword evidence="4" id="KW-1185">Reference proteome</keyword>
<dbReference type="Pfam" id="PF03168">
    <property type="entry name" value="LEA_2"/>
    <property type="match status" value="1"/>
</dbReference>